<dbReference type="GO" id="GO:0016705">
    <property type="term" value="F:oxidoreductase activity, acting on paired donors, with incorporation or reduction of molecular oxygen"/>
    <property type="evidence" value="ECO:0007669"/>
    <property type="project" value="InterPro"/>
</dbReference>
<evidence type="ECO:0008006" key="19">
    <source>
        <dbReference type="Google" id="ProtNLM"/>
    </source>
</evidence>
<evidence type="ECO:0000256" key="11">
    <source>
        <dbReference type="ARBA" id="ARBA00023136"/>
    </source>
</evidence>
<evidence type="ECO:0000256" key="13">
    <source>
        <dbReference type="RuleBase" id="RU000461"/>
    </source>
</evidence>
<feature type="transmembrane region" description="Helical" evidence="14">
    <location>
        <begin position="6"/>
        <end position="23"/>
    </location>
</feature>
<keyword evidence="4 12" id="KW-0349">Heme</keyword>
<evidence type="ECO:0000256" key="4">
    <source>
        <dbReference type="ARBA" id="ARBA00022617"/>
    </source>
</evidence>
<keyword evidence="9 12" id="KW-0408">Iron</keyword>
<evidence type="ECO:0000256" key="9">
    <source>
        <dbReference type="ARBA" id="ARBA00023004"/>
    </source>
</evidence>
<dbReference type="GO" id="GO:0005506">
    <property type="term" value="F:iron ion binding"/>
    <property type="evidence" value="ECO:0007669"/>
    <property type="project" value="InterPro"/>
</dbReference>
<comment type="similarity">
    <text evidence="3 13">Belongs to the cytochrome P450 family.</text>
</comment>
<proteinExistence type="inferred from homology"/>
<evidence type="ECO:0000313" key="16">
    <source>
        <dbReference type="EMBL" id="KAF4392891.1"/>
    </source>
</evidence>
<keyword evidence="5 14" id="KW-0812">Transmembrane</keyword>
<evidence type="ECO:0000256" key="3">
    <source>
        <dbReference type="ARBA" id="ARBA00010617"/>
    </source>
</evidence>
<evidence type="ECO:0000256" key="14">
    <source>
        <dbReference type="SAM" id="Phobius"/>
    </source>
</evidence>
<dbReference type="EMBL" id="JAATIP010000041">
    <property type="protein sequence ID" value="KAF4386695.1"/>
    <property type="molecule type" value="Genomic_DNA"/>
</dbReference>
<evidence type="ECO:0000256" key="10">
    <source>
        <dbReference type="ARBA" id="ARBA00023033"/>
    </source>
</evidence>
<accession>A0A7J6GUW0</accession>
<evidence type="ECO:0000256" key="8">
    <source>
        <dbReference type="ARBA" id="ARBA00023002"/>
    </source>
</evidence>
<keyword evidence="11 14" id="KW-0472">Membrane</keyword>
<evidence type="ECO:0000256" key="7">
    <source>
        <dbReference type="ARBA" id="ARBA00022989"/>
    </source>
</evidence>
<evidence type="ECO:0000313" key="15">
    <source>
        <dbReference type="EMBL" id="KAF4386695.1"/>
    </source>
</evidence>
<evidence type="ECO:0000313" key="18">
    <source>
        <dbReference type="Proteomes" id="UP000583929"/>
    </source>
</evidence>
<gene>
    <name evidence="15" type="ORF">F8388_006650</name>
    <name evidence="16" type="ORF">G4B88_011886</name>
</gene>
<dbReference type="Pfam" id="PF00067">
    <property type="entry name" value="p450"/>
    <property type="match status" value="1"/>
</dbReference>
<dbReference type="PANTHER" id="PTHR24296">
    <property type="entry name" value="CYTOCHROME P450"/>
    <property type="match status" value="1"/>
</dbReference>
<dbReference type="InterPro" id="IPR002401">
    <property type="entry name" value="Cyt_P450_E_grp-I"/>
</dbReference>
<comment type="caution">
    <text evidence="15">The sequence shown here is derived from an EMBL/GenBank/DDBJ whole genome shotgun (WGS) entry which is preliminary data.</text>
</comment>
<dbReference type="SUPFAM" id="SSF48264">
    <property type="entry name" value="Cytochrome P450"/>
    <property type="match status" value="1"/>
</dbReference>
<evidence type="ECO:0000256" key="2">
    <source>
        <dbReference type="ARBA" id="ARBA00004167"/>
    </source>
</evidence>
<dbReference type="PROSITE" id="PS00086">
    <property type="entry name" value="CYTOCHROME_P450"/>
    <property type="match status" value="1"/>
</dbReference>
<keyword evidence="6 12" id="KW-0479">Metal-binding</keyword>
<comment type="subcellular location">
    <subcellularLocation>
        <location evidence="2">Membrane</location>
        <topology evidence="2">Single-pass membrane protein</topology>
    </subcellularLocation>
</comment>
<organism evidence="15 17">
    <name type="scientific">Cannabis sativa</name>
    <name type="common">Hemp</name>
    <name type="synonym">Marijuana</name>
    <dbReference type="NCBI Taxonomy" id="3483"/>
    <lineage>
        <taxon>Eukaryota</taxon>
        <taxon>Viridiplantae</taxon>
        <taxon>Streptophyta</taxon>
        <taxon>Embryophyta</taxon>
        <taxon>Tracheophyta</taxon>
        <taxon>Spermatophyta</taxon>
        <taxon>Magnoliopsida</taxon>
        <taxon>eudicotyledons</taxon>
        <taxon>Gunneridae</taxon>
        <taxon>Pentapetalae</taxon>
        <taxon>rosids</taxon>
        <taxon>fabids</taxon>
        <taxon>Rosales</taxon>
        <taxon>Cannabaceae</taxon>
        <taxon>Cannabis</taxon>
    </lineage>
</organism>
<dbReference type="GO" id="GO:0020037">
    <property type="term" value="F:heme binding"/>
    <property type="evidence" value="ECO:0007669"/>
    <property type="project" value="InterPro"/>
</dbReference>
<dbReference type="EMBL" id="JAATIQ010000050">
    <property type="protein sequence ID" value="KAF4392891.1"/>
    <property type="molecule type" value="Genomic_DNA"/>
</dbReference>
<dbReference type="InterPro" id="IPR017972">
    <property type="entry name" value="Cyt_P450_CS"/>
</dbReference>
<dbReference type="GO" id="GO:0016020">
    <property type="term" value="C:membrane"/>
    <property type="evidence" value="ECO:0007669"/>
    <property type="project" value="UniProtKB-SubCell"/>
</dbReference>
<evidence type="ECO:0000313" key="17">
    <source>
        <dbReference type="Proteomes" id="UP000525078"/>
    </source>
</evidence>
<keyword evidence="18" id="KW-1185">Reference proteome</keyword>
<protein>
    <recommendedName>
        <fullName evidence="19">Cytochrome P450</fullName>
    </recommendedName>
</protein>
<evidence type="ECO:0000256" key="12">
    <source>
        <dbReference type="PIRSR" id="PIRSR602401-1"/>
    </source>
</evidence>
<dbReference type="PRINTS" id="PR00385">
    <property type="entry name" value="P450"/>
</dbReference>
<sequence length="562" mass="63316">MEISTALMLLTAITAYLLWLTFISRSLKGPRVWPLLGSLPGLIENCDRMHDWICDNLRACGGTYQTCICAIPFLAKKQGLVTVTCDPKNLEHILKTRFDNYPKGPTWQAVFHDLLGQGIFNSDGDTWLFQRKTAALEFTTRTLRQAMARWVSRAIKLRFSPILKEAEEKAQPVDLQDLLLRLTFDNICGLAFGKDPQTCAKGLPENGFATAFDRATEASLQRFIMPEVLWKLKKWLRLGMEVSLSRSLEHIEEYLSSVIDSRKLELQQHKDGNPHDDLLSRFMKKKESYTDKFLQEVALNFILAGRDTSSVALSWFFWLVIQNPSVEEKILREICSVLIETRGSDIATWTDEPLVFEEADRLVYLKAALSETLRLYPSVPEDSKHVVKDDILPDGTFVPAGSSVTYSIYSTGRMKSTWGEDCLEFRPERWLSPDGTRFAMMDTYKYVAFNAGPRICLGKDLAYLQMKSIAAAVLLRHRLSVVPGHQVEQKMSLTLFMKYGLKVNLQPRELEGILTSLKGESDAAMKTTMNSVSFSVAVKCNGKCNGVSETGGNKSEMVVGVA</sequence>
<feature type="binding site" description="axial binding residue" evidence="12">
    <location>
        <position position="456"/>
    </location>
    <ligand>
        <name>heme</name>
        <dbReference type="ChEBI" id="CHEBI:30413"/>
    </ligand>
    <ligandPart>
        <name>Fe</name>
        <dbReference type="ChEBI" id="CHEBI:18248"/>
    </ligandPart>
</feature>
<keyword evidence="10 13" id="KW-0503">Monooxygenase</keyword>
<dbReference type="CDD" id="cd11064">
    <property type="entry name" value="CYP86A"/>
    <property type="match status" value="1"/>
</dbReference>
<evidence type="ECO:0000256" key="5">
    <source>
        <dbReference type="ARBA" id="ARBA00022692"/>
    </source>
</evidence>
<dbReference type="InterPro" id="IPR036396">
    <property type="entry name" value="Cyt_P450_sf"/>
</dbReference>
<reference evidence="17 18" key="1">
    <citation type="journal article" date="2020" name="bioRxiv">
        <title>Sequence and annotation of 42 cannabis genomes reveals extensive copy number variation in cannabinoid synthesis and pathogen resistance genes.</title>
        <authorList>
            <person name="Mckernan K.J."/>
            <person name="Helbert Y."/>
            <person name="Kane L.T."/>
            <person name="Ebling H."/>
            <person name="Zhang L."/>
            <person name="Liu B."/>
            <person name="Eaton Z."/>
            <person name="Mclaughlin S."/>
            <person name="Kingan S."/>
            <person name="Baybayan P."/>
            <person name="Concepcion G."/>
            <person name="Jordan M."/>
            <person name="Riva A."/>
            <person name="Barbazuk W."/>
            <person name="Harkins T."/>
        </authorList>
    </citation>
    <scope>NUCLEOTIDE SEQUENCE [LARGE SCALE GENOMIC DNA]</scope>
    <source>
        <strain evidence="17 18">cv. Jamaican Lion 4</strain>
        <strain evidence="16">Father</strain>
        <strain evidence="15">Mother</strain>
        <tissue evidence="15">Leaf</tissue>
    </source>
</reference>
<comment type="cofactor">
    <cofactor evidence="1 12">
        <name>heme</name>
        <dbReference type="ChEBI" id="CHEBI:30413"/>
    </cofactor>
</comment>
<name>A0A7J6GUW0_CANSA</name>
<evidence type="ECO:0000256" key="6">
    <source>
        <dbReference type="ARBA" id="ARBA00022723"/>
    </source>
</evidence>
<keyword evidence="7 14" id="KW-1133">Transmembrane helix</keyword>
<dbReference type="Proteomes" id="UP000583929">
    <property type="component" value="Unassembled WGS sequence"/>
</dbReference>
<dbReference type="FunFam" id="1.10.630.10:FF:000044">
    <property type="entry name" value="Cytochrome P450"/>
    <property type="match status" value="1"/>
</dbReference>
<dbReference type="AlphaFoldDB" id="A0A7J6GUW0"/>
<dbReference type="GO" id="GO:0006629">
    <property type="term" value="P:lipid metabolic process"/>
    <property type="evidence" value="ECO:0007669"/>
    <property type="project" value="UniProtKB-ARBA"/>
</dbReference>
<dbReference type="Proteomes" id="UP000525078">
    <property type="component" value="Unassembled WGS sequence"/>
</dbReference>
<dbReference type="Gene3D" id="1.10.630.10">
    <property type="entry name" value="Cytochrome P450"/>
    <property type="match status" value="1"/>
</dbReference>
<evidence type="ECO:0000256" key="1">
    <source>
        <dbReference type="ARBA" id="ARBA00001971"/>
    </source>
</evidence>
<dbReference type="InterPro" id="IPR001128">
    <property type="entry name" value="Cyt_P450"/>
</dbReference>
<dbReference type="PRINTS" id="PR00463">
    <property type="entry name" value="EP450I"/>
</dbReference>
<dbReference type="GO" id="GO:0004497">
    <property type="term" value="F:monooxygenase activity"/>
    <property type="evidence" value="ECO:0007669"/>
    <property type="project" value="UniProtKB-KW"/>
</dbReference>
<keyword evidence="8 13" id="KW-0560">Oxidoreductase</keyword>